<evidence type="ECO:0000313" key="4">
    <source>
        <dbReference type="EMBL" id="KAL3624641.1"/>
    </source>
</evidence>
<proteinExistence type="predicted"/>
<dbReference type="InterPro" id="IPR036047">
    <property type="entry name" value="F-box-like_dom_sf"/>
</dbReference>
<keyword evidence="2" id="KW-0732">Signal</keyword>
<evidence type="ECO:0000256" key="2">
    <source>
        <dbReference type="SAM" id="SignalP"/>
    </source>
</evidence>
<gene>
    <name evidence="4" type="ORF">CASFOL_031309</name>
</gene>
<sequence>MVKLFAFIGVLILAVFILQITAITSQESPVKLDKTHAPRNSNGKSERSTGHRQKSNISPKSERNQPEIGAARKEAQAVLLDENLLYEVLRHVDDGQTLAKAACVSRQWRRTTHDERLWELICTKYDHRSPIQLRIVVLALGGFHRLYSSYLWPIFKSAAPSCSSAPPAVSVWPGLPPALAVDLEKKRVGWDRGSCSSLP</sequence>
<dbReference type="InterPro" id="IPR001810">
    <property type="entry name" value="F-box_dom"/>
</dbReference>
<dbReference type="Pfam" id="PF12937">
    <property type="entry name" value="F-box-like"/>
    <property type="match status" value="1"/>
</dbReference>
<dbReference type="Gene3D" id="1.20.1280.50">
    <property type="match status" value="1"/>
</dbReference>
<keyword evidence="5" id="KW-1185">Reference proteome</keyword>
<evidence type="ECO:0000259" key="3">
    <source>
        <dbReference type="SMART" id="SM00256"/>
    </source>
</evidence>
<dbReference type="SMART" id="SM00256">
    <property type="entry name" value="FBOX"/>
    <property type="match status" value="1"/>
</dbReference>
<dbReference type="Proteomes" id="UP001632038">
    <property type="component" value="Unassembled WGS sequence"/>
</dbReference>
<accession>A0ABD3C690</accession>
<name>A0ABD3C690_9LAMI</name>
<reference evidence="5" key="1">
    <citation type="journal article" date="2024" name="IScience">
        <title>Strigolactones Initiate the Formation of Haustorium-like Structures in Castilleja.</title>
        <authorList>
            <person name="Buerger M."/>
            <person name="Peterson D."/>
            <person name="Chory J."/>
        </authorList>
    </citation>
    <scope>NUCLEOTIDE SEQUENCE [LARGE SCALE GENOMIC DNA]</scope>
</reference>
<comment type="caution">
    <text evidence="4">The sequence shown here is derived from an EMBL/GenBank/DDBJ whole genome shotgun (WGS) entry which is preliminary data.</text>
</comment>
<feature type="chain" id="PRO_5044771010" description="F-box domain-containing protein" evidence="2">
    <location>
        <begin position="23"/>
        <end position="199"/>
    </location>
</feature>
<evidence type="ECO:0000313" key="5">
    <source>
        <dbReference type="Proteomes" id="UP001632038"/>
    </source>
</evidence>
<evidence type="ECO:0000256" key="1">
    <source>
        <dbReference type="SAM" id="MobiDB-lite"/>
    </source>
</evidence>
<dbReference type="SUPFAM" id="SSF81383">
    <property type="entry name" value="F-box domain"/>
    <property type="match status" value="1"/>
</dbReference>
<feature type="signal peptide" evidence="2">
    <location>
        <begin position="1"/>
        <end position="22"/>
    </location>
</feature>
<organism evidence="4 5">
    <name type="scientific">Castilleja foliolosa</name>
    <dbReference type="NCBI Taxonomy" id="1961234"/>
    <lineage>
        <taxon>Eukaryota</taxon>
        <taxon>Viridiplantae</taxon>
        <taxon>Streptophyta</taxon>
        <taxon>Embryophyta</taxon>
        <taxon>Tracheophyta</taxon>
        <taxon>Spermatophyta</taxon>
        <taxon>Magnoliopsida</taxon>
        <taxon>eudicotyledons</taxon>
        <taxon>Gunneridae</taxon>
        <taxon>Pentapetalae</taxon>
        <taxon>asterids</taxon>
        <taxon>lamiids</taxon>
        <taxon>Lamiales</taxon>
        <taxon>Orobanchaceae</taxon>
        <taxon>Pedicularideae</taxon>
        <taxon>Castillejinae</taxon>
        <taxon>Castilleja</taxon>
    </lineage>
</organism>
<dbReference type="InterPro" id="IPR044184">
    <property type="entry name" value="SNE/GID2"/>
</dbReference>
<dbReference type="AlphaFoldDB" id="A0ABD3C690"/>
<feature type="region of interest" description="Disordered" evidence="1">
    <location>
        <begin position="29"/>
        <end position="67"/>
    </location>
</feature>
<feature type="domain" description="F-box" evidence="3">
    <location>
        <begin position="80"/>
        <end position="121"/>
    </location>
</feature>
<dbReference type="EMBL" id="JAVIJP010000053">
    <property type="protein sequence ID" value="KAL3624641.1"/>
    <property type="molecule type" value="Genomic_DNA"/>
</dbReference>
<protein>
    <recommendedName>
        <fullName evidence="3">F-box domain-containing protein</fullName>
    </recommendedName>
</protein>
<dbReference type="PANTHER" id="PTHR47750:SF7">
    <property type="entry name" value="F-BOX PROTEIN"/>
    <property type="match status" value="1"/>
</dbReference>
<dbReference type="PANTHER" id="PTHR47750">
    <property type="entry name" value="F-BOX PROTEIN SNE"/>
    <property type="match status" value="1"/>
</dbReference>